<comment type="cofactor">
    <cofactor evidence="1">
        <name>Mg(2+)</name>
        <dbReference type="ChEBI" id="CHEBI:18420"/>
    </cofactor>
</comment>
<dbReference type="GO" id="GO:0050660">
    <property type="term" value="F:flavin adenine dinucleotide binding"/>
    <property type="evidence" value="ECO:0007669"/>
    <property type="project" value="InterPro"/>
</dbReference>
<dbReference type="Gene3D" id="3.40.50.970">
    <property type="match status" value="2"/>
</dbReference>
<evidence type="ECO:0000256" key="4">
    <source>
        <dbReference type="ARBA" id="ARBA00005025"/>
    </source>
</evidence>
<proteinExistence type="inferred from homology"/>
<evidence type="ECO:0000256" key="9">
    <source>
        <dbReference type="ARBA" id="ARBA00022723"/>
    </source>
</evidence>
<evidence type="ECO:0000256" key="11">
    <source>
        <dbReference type="ARBA" id="ARBA00023052"/>
    </source>
</evidence>
<evidence type="ECO:0000256" key="12">
    <source>
        <dbReference type="ARBA" id="ARBA00023304"/>
    </source>
</evidence>
<dbReference type="UniPathway" id="UPA00047">
    <property type="reaction ID" value="UER00055"/>
</dbReference>
<gene>
    <name evidence="15" type="ORF">LCGC14_2368120</name>
</gene>
<keyword evidence="11" id="KW-0786">Thiamine pyrophosphate</keyword>
<dbReference type="InterPro" id="IPR000399">
    <property type="entry name" value="TPP-bd_CS"/>
</dbReference>
<name>A0A0F9EH13_9ZZZZ</name>
<evidence type="ECO:0000256" key="10">
    <source>
        <dbReference type="ARBA" id="ARBA00022842"/>
    </source>
</evidence>
<comment type="cofactor">
    <cofactor evidence="2">
        <name>thiamine diphosphate</name>
        <dbReference type="ChEBI" id="CHEBI:58937"/>
    </cofactor>
</comment>
<evidence type="ECO:0000256" key="7">
    <source>
        <dbReference type="ARBA" id="ARBA00022605"/>
    </source>
</evidence>
<dbReference type="CDD" id="cd07035">
    <property type="entry name" value="TPP_PYR_POX_like"/>
    <property type="match status" value="1"/>
</dbReference>
<dbReference type="AlphaFoldDB" id="A0A0F9EH13"/>
<keyword evidence="8" id="KW-0808">Transferase</keyword>
<comment type="caution">
    <text evidence="15">The sequence shown here is derived from an EMBL/GenBank/DDBJ whole genome shotgun (WGS) entry which is preliminary data.</text>
</comment>
<keyword evidence="9" id="KW-0479">Metal-binding</keyword>
<dbReference type="Gene3D" id="3.40.50.1220">
    <property type="entry name" value="TPP-binding domain"/>
    <property type="match status" value="1"/>
</dbReference>
<dbReference type="SUPFAM" id="SSF52518">
    <property type="entry name" value="Thiamin diphosphate-binding fold (THDP-binding)"/>
    <property type="match status" value="2"/>
</dbReference>
<dbReference type="GO" id="GO:0005948">
    <property type="term" value="C:acetolactate synthase complex"/>
    <property type="evidence" value="ECO:0007669"/>
    <property type="project" value="TreeGrafter"/>
</dbReference>
<evidence type="ECO:0000256" key="5">
    <source>
        <dbReference type="ARBA" id="ARBA00007812"/>
    </source>
</evidence>
<dbReference type="Pfam" id="PF02775">
    <property type="entry name" value="TPP_enzyme_C"/>
    <property type="match status" value="1"/>
</dbReference>
<sequence>FQEADITGITIPITKHNYLVLDVADIPKVMREAFHIASTGRPGPVLVDIPRDVLQQKAEFVWPEKVDLPGYRPRLYPDPEEVAKAAELITEAQRPLILAGHGVIIAKAYRELRDLAEKANIPVITTLLGISGFPGTHPLNLGMPGMHGMYWNNIAIHESDLLIAAGMRFDDRITGRLKDFAPNAKIIHMEIDPAEIGKNVRPTATLQGDVRNSLRELNKHVQHVERRDWFARIEGLRRDHPSITVRETPEGLPQYVIDKLYEVTGGDCYVVTGVGQHQMWAAQFFWYDKPNSFVTSGGLGTMGFEVPAAMGVQAAKPGELVWSICGDGGFQMTLQELATIAEYKWPIKFAIINNNSLGMVRQWQELFYGNNIVATPMRNPDFVKLAEAFGILGLRATRREEVEPVIRQAMEHDGPVVCDFQVKEDENCYPMVPPGASLEETVDLPTYEDERVEVTA</sequence>
<comment type="similarity">
    <text evidence="5">Belongs to the TPP enzyme family.</text>
</comment>
<evidence type="ECO:0000313" key="15">
    <source>
        <dbReference type="EMBL" id="KKL39749.1"/>
    </source>
</evidence>
<dbReference type="GO" id="GO:0000287">
    <property type="term" value="F:magnesium ion binding"/>
    <property type="evidence" value="ECO:0007669"/>
    <property type="project" value="InterPro"/>
</dbReference>
<dbReference type="InterPro" id="IPR029061">
    <property type="entry name" value="THDP-binding"/>
</dbReference>
<comment type="pathway">
    <text evidence="4">Amino-acid biosynthesis; L-valine biosynthesis; L-valine from pyruvate: step 1/4.</text>
</comment>
<keyword evidence="12" id="KW-0100">Branched-chain amino acid biosynthesis</keyword>
<dbReference type="GO" id="GO:0030976">
    <property type="term" value="F:thiamine pyrophosphate binding"/>
    <property type="evidence" value="ECO:0007669"/>
    <property type="project" value="InterPro"/>
</dbReference>
<evidence type="ECO:0000256" key="3">
    <source>
        <dbReference type="ARBA" id="ARBA00004974"/>
    </source>
</evidence>
<dbReference type="GO" id="GO:0009097">
    <property type="term" value="P:isoleucine biosynthetic process"/>
    <property type="evidence" value="ECO:0007669"/>
    <property type="project" value="UniProtKB-UniPathway"/>
</dbReference>
<dbReference type="EC" id="2.2.1.6" evidence="6"/>
<dbReference type="PROSITE" id="PS00187">
    <property type="entry name" value="TPP_ENZYMES"/>
    <property type="match status" value="1"/>
</dbReference>
<dbReference type="PANTHER" id="PTHR18968">
    <property type="entry name" value="THIAMINE PYROPHOSPHATE ENZYMES"/>
    <property type="match status" value="1"/>
</dbReference>
<dbReference type="InterPro" id="IPR012846">
    <property type="entry name" value="Acetolactate_synth_lsu"/>
</dbReference>
<evidence type="ECO:0000259" key="13">
    <source>
        <dbReference type="Pfam" id="PF00205"/>
    </source>
</evidence>
<dbReference type="InterPro" id="IPR012000">
    <property type="entry name" value="Thiamin_PyroP_enz_cen_dom"/>
</dbReference>
<dbReference type="EMBL" id="LAZR01034850">
    <property type="protein sequence ID" value="KKL39749.1"/>
    <property type="molecule type" value="Genomic_DNA"/>
</dbReference>
<accession>A0A0F9EH13</accession>
<protein>
    <recommendedName>
        <fullName evidence="6">acetolactate synthase</fullName>
        <ecNumber evidence="6">2.2.1.6</ecNumber>
    </recommendedName>
</protein>
<feature type="non-terminal residue" evidence="15">
    <location>
        <position position="1"/>
    </location>
</feature>
<dbReference type="Pfam" id="PF00205">
    <property type="entry name" value="TPP_enzyme_M"/>
    <property type="match status" value="1"/>
</dbReference>
<dbReference type="CDD" id="cd02015">
    <property type="entry name" value="TPP_AHAS"/>
    <property type="match status" value="1"/>
</dbReference>
<keyword evidence="10" id="KW-0460">Magnesium</keyword>
<dbReference type="GO" id="GO:0009099">
    <property type="term" value="P:L-valine biosynthetic process"/>
    <property type="evidence" value="ECO:0007669"/>
    <property type="project" value="UniProtKB-UniPathway"/>
</dbReference>
<evidence type="ECO:0000256" key="6">
    <source>
        <dbReference type="ARBA" id="ARBA00013145"/>
    </source>
</evidence>
<reference evidence="15" key="1">
    <citation type="journal article" date="2015" name="Nature">
        <title>Complex archaea that bridge the gap between prokaryotes and eukaryotes.</title>
        <authorList>
            <person name="Spang A."/>
            <person name="Saw J.H."/>
            <person name="Jorgensen S.L."/>
            <person name="Zaremba-Niedzwiedzka K."/>
            <person name="Martijn J."/>
            <person name="Lind A.E."/>
            <person name="van Eijk R."/>
            <person name="Schleper C."/>
            <person name="Guy L."/>
            <person name="Ettema T.J."/>
        </authorList>
    </citation>
    <scope>NUCLEOTIDE SEQUENCE</scope>
</reference>
<dbReference type="InterPro" id="IPR045229">
    <property type="entry name" value="TPP_enz"/>
</dbReference>
<feature type="domain" description="Thiamine pyrophosphate enzyme central" evidence="13">
    <location>
        <begin position="82"/>
        <end position="217"/>
    </location>
</feature>
<dbReference type="PANTHER" id="PTHR18968:SF13">
    <property type="entry name" value="ACETOLACTATE SYNTHASE CATALYTIC SUBUNIT, MITOCHONDRIAL"/>
    <property type="match status" value="1"/>
</dbReference>
<keyword evidence="7" id="KW-0028">Amino-acid biosynthesis</keyword>
<evidence type="ECO:0000256" key="8">
    <source>
        <dbReference type="ARBA" id="ARBA00022679"/>
    </source>
</evidence>
<dbReference type="NCBIfam" id="TIGR00118">
    <property type="entry name" value="acolac_lg"/>
    <property type="match status" value="1"/>
</dbReference>
<dbReference type="UniPathway" id="UPA00049">
    <property type="reaction ID" value="UER00059"/>
</dbReference>
<dbReference type="GO" id="GO:0003984">
    <property type="term" value="F:acetolactate synthase activity"/>
    <property type="evidence" value="ECO:0007669"/>
    <property type="project" value="UniProtKB-EC"/>
</dbReference>
<dbReference type="SUPFAM" id="SSF52467">
    <property type="entry name" value="DHS-like NAD/FAD-binding domain"/>
    <property type="match status" value="1"/>
</dbReference>
<comment type="pathway">
    <text evidence="3">Amino-acid biosynthesis; L-isoleucine biosynthesis; L-isoleucine from 2-oxobutanoate: step 1/4.</text>
</comment>
<dbReference type="FunFam" id="3.40.50.1220:FF:000008">
    <property type="entry name" value="Acetolactate synthase"/>
    <property type="match status" value="1"/>
</dbReference>
<evidence type="ECO:0000256" key="2">
    <source>
        <dbReference type="ARBA" id="ARBA00001964"/>
    </source>
</evidence>
<dbReference type="InterPro" id="IPR039368">
    <property type="entry name" value="AHAS_TPP"/>
</dbReference>
<dbReference type="InterPro" id="IPR011766">
    <property type="entry name" value="TPP_enzyme_TPP-bd"/>
</dbReference>
<evidence type="ECO:0000259" key="14">
    <source>
        <dbReference type="Pfam" id="PF02775"/>
    </source>
</evidence>
<feature type="domain" description="Thiamine pyrophosphate enzyme TPP-binding" evidence="14">
    <location>
        <begin position="273"/>
        <end position="419"/>
    </location>
</feature>
<organism evidence="15">
    <name type="scientific">marine sediment metagenome</name>
    <dbReference type="NCBI Taxonomy" id="412755"/>
    <lineage>
        <taxon>unclassified sequences</taxon>
        <taxon>metagenomes</taxon>
        <taxon>ecological metagenomes</taxon>
    </lineage>
</organism>
<evidence type="ECO:0000256" key="1">
    <source>
        <dbReference type="ARBA" id="ARBA00001946"/>
    </source>
</evidence>
<dbReference type="InterPro" id="IPR029035">
    <property type="entry name" value="DHS-like_NAD/FAD-binding_dom"/>
</dbReference>